<feature type="non-terminal residue" evidence="1">
    <location>
        <position position="1"/>
    </location>
</feature>
<sequence>RYLVKTQVLLTTAIAVGTRWIRILQDAVEKCAYYDYNNNVGWQTLQLTAVLNLAEGDIVTIEIMQNCGVNTVDVGAWSNWTNVFISLIE</sequence>
<protein>
    <submittedName>
        <fullName evidence="1">Uncharacterized protein</fullName>
    </submittedName>
</protein>
<dbReference type="EMBL" id="BARU01025372">
    <property type="protein sequence ID" value="GAH65651.1"/>
    <property type="molecule type" value="Genomic_DNA"/>
</dbReference>
<dbReference type="AlphaFoldDB" id="X1H649"/>
<comment type="caution">
    <text evidence="1">The sequence shown here is derived from an EMBL/GenBank/DDBJ whole genome shotgun (WGS) entry which is preliminary data.</text>
</comment>
<evidence type="ECO:0000313" key="1">
    <source>
        <dbReference type="EMBL" id="GAH65651.1"/>
    </source>
</evidence>
<accession>X1H649</accession>
<gene>
    <name evidence="1" type="ORF">S03H2_40890</name>
</gene>
<reference evidence="1" key="1">
    <citation type="journal article" date="2014" name="Front. Microbiol.">
        <title>High frequency of phylogenetically diverse reductive dehalogenase-homologous genes in deep subseafloor sedimentary metagenomes.</title>
        <authorList>
            <person name="Kawai M."/>
            <person name="Futagami T."/>
            <person name="Toyoda A."/>
            <person name="Takaki Y."/>
            <person name="Nishi S."/>
            <person name="Hori S."/>
            <person name="Arai W."/>
            <person name="Tsubouchi T."/>
            <person name="Morono Y."/>
            <person name="Uchiyama I."/>
            <person name="Ito T."/>
            <person name="Fujiyama A."/>
            <person name="Inagaki F."/>
            <person name="Takami H."/>
        </authorList>
    </citation>
    <scope>NUCLEOTIDE SEQUENCE</scope>
    <source>
        <strain evidence="1">Expedition CK06-06</strain>
    </source>
</reference>
<organism evidence="1">
    <name type="scientific">marine sediment metagenome</name>
    <dbReference type="NCBI Taxonomy" id="412755"/>
    <lineage>
        <taxon>unclassified sequences</taxon>
        <taxon>metagenomes</taxon>
        <taxon>ecological metagenomes</taxon>
    </lineage>
</organism>
<proteinExistence type="predicted"/>
<name>X1H649_9ZZZZ</name>